<dbReference type="InterPro" id="IPR043504">
    <property type="entry name" value="Peptidase_S1_PA_chymotrypsin"/>
</dbReference>
<dbReference type="CDD" id="cd08023">
    <property type="entry name" value="GH16_laminarinase_like"/>
    <property type="match status" value="1"/>
</dbReference>
<dbReference type="GO" id="GO:0004252">
    <property type="term" value="F:serine-type endopeptidase activity"/>
    <property type="evidence" value="ECO:0007669"/>
    <property type="project" value="InterPro"/>
</dbReference>
<evidence type="ECO:0000259" key="3">
    <source>
        <dbReference type="PROSITE" id="PS50240"/>
    </source>
</evidence>
<dbReference type="InterPro" id="IPR002105">
    <property type="entry name" value="Dockerin_1_rpt"/>
</dbReference>
<keyword evidence="6" id="KW-1185">Reference proteome</keyword>
<dbReference type="InterPro" id="IPR001254">
    <property type="entry name" value="Trypsin_dom"/>
</dbReference>
<organism evidence="5 6">
    <name type="scientific">Lacipirellula parvula</name>
    <dbReference type="NCBI Taxonomy" id="2650471"/>
    <lineage>
        <taxon>Bacteria</taxon>
        <taxon>Pseudomonadati</taxon>
        <taxon>Planctomycetota</taxon>
        <taxon>Planctomycetia</taxon>
        <taxon>Pirellulales</taxon>
        <taxon>Lacipirellulaceae</taxon>
        <taxon>Lacipirellula</taxon>
    </lineage>
</organism>
<comment type="similarity">
    <text evidence="1">Belongs to the glycosyl hydrolase 16 family.</text>
</comment>
<feature type="domain" description="GH16" evidence="4">
    <location>
        <begin position="400"/>
        <end position="637"/>
    </location>
</feature>
<evidence type="ECO:0000256" key="1">
    <source>
        <dbReference type="ARBA" id="ARBA00006865"/>
    </source>
</evidence>
<dbReference type="InterPro" id="IPR050546">
    <property type="entry name" value="Glycosyl_Hydrlase_16"/>
</dbReference>
<dbReference type="EMBL" id="AP021861">
    <property type="protein sequence ID" value="BBO31192.1"/>
    <property type="molecule type" value="Genomic_DNA"/>
</dbReference>
<dbReference type="PANTHER" id="PTHR10963:SF60">
    <property type="entry name" value="GRAM-NEGATIVE BACTERIA-BINDING PROTEIN 1-RELATED"/>
    <property type="match status" value="1"/>
</dbReference>
<dbReference type="Gene3D" id="2.60.120.200">
    <property type="match status" value="1"/>
</dbReference>
<reference evidence="6" key="1">
    <citation type="submission" date="2019-10" db="EMBL/GenBank/DDBJ databases">
        <title>Lacipirellula parvula gen. nov., sp. nov., representing a lineage of planctomycetes widespread in freshwater anoxic habitats, and description of the family Lacipirellulaceae.</title>
        <authorList>
            <person name="Dedysh S.N."/>
            <person name="Kulichevskaya I.S."/>
            <person name="Beletsky A.V."/>
            <person name="Rakitin A.L."/>
            <person name="Mardanov A.V."/>
            <person name="Ivanova A.A."/>
            <person name="Saltykova V.X."/>
            <person name="Rijpstra W.I.C."/>
            <person name="Sinninghe Damste J.S."/>
            <person name="Ravin N.V."/>
        </authorList>
    </citation>
    <scope>NUCLEOTIDE SEQUENCE [LARGE SCALE GENOMIC DNA]</scope>
    <source>
        <strain evidence="6">PX69</strain>
    </source>
</reference>
<dbReference type="GO" id="GO:0004553">
    <property type="term" value="F:hydrolase activity, hydrolyzing O-glycosyl compounds"/>
    <property type="evidence" value="ECO:0007669"/>
    <property type="project" value="InterPro"/>
</dbReference>
<dbReference type="InterPro" id="IPR000757">
    <property type="entry name" value="Beta-glucanase-like"/>
</dbReference>
<keyword evidence="2" id="KW-0732">Signal</keyword>
<dbReference type="PROSITE" id="PS50240">
    <property type="entry name" value="TRYPSIN_DOM"/>
    <property type="match status" value="1"/>
</dbReference>
<dbReference type="SUPFAM" id="SSF50494">
    <property type="entry name" value="Trypsin-like serine proteases"/>
    <property type="match status" value="1"/>
</dbReference>
<evidence type="ECO:0000313" key="5">
    <source>
        <dbReference type="EMBL" id="BBO31192.1"/>
    </source>
</evidence>
<proteinExistence type="inferred from homology"/>
<dbReference type="PROSITE" id="PS51762">
    <property type="entry name" value="GH16_2"/>
    <property type="match status" value="1"/>
</dbReference>
<dbReference type="Pfam" id="PF00089">
    <property type="entry name" value="Trypsin"/>
    <property type="match status" value="1"/>
</dbReference>
<dbReference type="Gene3D" id="1.10.1330.10">
    <property type="entry name" value="Dockerin domain"/>
    <property type="match status" value="1"/>
</dbReference>
<dbReference type="NCBIfam" id="TIGR02601">
    <property type="entry name" value="autotrns_rpt"/>
    <property type="match status" value="1"/>
</dbReference>
<name>A0A5K7X5V0_9BACT</name>
<dbReference type="InterPro" id="IPR013320">
    <property type="entry name" value="ConA-like_dom_sf"/>
</dbReference>
<dbReference type="Proteomes" id="UP000326837">
    <property type="component" value="Chromosome"/>
</dbReference>
<protein>
    <recommendedName>
        <fullName evidence="7">GH16 domain-containing protein</fullName>
    </recommendedName>
</protein>
<dbReference type="SUPFAM" id="SSF49899">
    <property type="entry name" value="Concanavalin A-like lectins/glucanases"/>
    <property type="match status" value="1"/>
</dbReference>
<feature type="domain" description="Peptidase S1" evidence="3">
    <location>
        <begin position="39"/>
        <end position="278"/>
    </location>
</feature>
<sequence length="1203" mass="126615">MLNWRSLLLVALSTVALLSGERTVMAVYWNADPAFGSASVGGLTNRPLWFENVHVINNGTNNTRGTAMLLDSQWALTVRHVVQNGGNYGAIAPAGQISVNVLGTIYTGSQVFTPDGGSEMALVRLSANVPGVQPAAHLLNSTFDEPGRILNIGGYGQWGTINTTNAGGTVAGTSSSAVSFHHAYNTGTIAGNGQIQIVANGEPLLSTNRLVEGLAGPGDSGGPMFGFYGTNFGTQASDPNQWRIVGLTATSSNPTAWGGASHYTRVAAYRNWLVSTITSRSDLNNDRFVNGADWERFKLYNLTDLSGLTLAERAARGDLTGDGFNNFADFRMFQRDFNLVHGEGAFAAFLASVPEPSGAALLAVALACFGRRRRFSRLKALRCTLLTTLLIAMATCVAKMDATQADPPGAGWHLIHADEFSTATVDPVKWDTDYAWGRTHNHDAYMLDSNVTQSGGVLSLTATREATGGKGFSSGVISSHNDFRYTYGYAEMRIKMPSKRGSWPAFWMLDAGWPPEIDIMEYVLFTNETINDQYYANSHWSTSSGNASNGQWIDRNVDLGAAFHTYGLEWTSTQLKYYFDGVLVKTASNQASFQNMYTILNYAVDGWPGAPSLAQWAAGSSDVTQADWFRVWQKPASVPNTAWTLATGTTGAWDADANWSNGRARYERQRASFGTTAARRMLVTWSGSRTVGEIHLDGATAYVLGEAGGAVESLMFADAPDGWSLLAVDGGSAGHFINSRLDVWSNLEIRHNGAAPLRLQGDLIGQARPNGDSSTGGIVLFTGAGQTVFAGNASSQRDTRLENGANVQVTGRLYQENTVQRGTAVRISGGSRLELRNLNDNGVAGAALGFLPNGSSSIFINDGTLAITENSQSTRSLTILAGGATVEANATFEWNDSGAADLVSFEGGRLTLSGSGNGVLNKQLNGTGGLTKRGNGRWELRKGNLYQGTTLVDAGALEVTGATGAGSVSVAAGATLSGTGQIAGPLAISGTLAPGTAADFAPLHAGDVAIETGGELRIEIETTTAFDTLAAMGTLTIVPDAKLHVAFAASSTYVPTAGDEFIIATAIGGVAGGFDQLELPSVDGLAWNLVTAENSLTLELVAAISADFNLDGVVDGADFLVWQRGANIASGAEPSDGDANGDGRVNGEDLQIWREQFGAVANLAASPTAGVPEPGGMVLLGLAIVVAAPVRARLRGNRYNVRS</sequence>
<accession>A0A5K7X5V0</accession>
<dbReference type="InterPro" id="IPR009003">
    <property type="entry name" value="Peptidase_S1_PA"/>
</dbReference>
<dbReference type="InterPro" id="IPR013425">
    <property type="entry name" value="Autotrns_rpt"/>
</dbReference>
<dbReference type="InterPro" id="IPR036439">
    <property type="entry name" value="Dockerin_dom_sf"/>
</dbReference>
<dbReference type="Gene3D" id="2.40.10.10">
    <property type="entry name" value="Trypsin-like serine proteases"/>
    <property type="match status" value="1"/>
</dbReference>
<evidence type="ECO:0000313" key="6">
    <source>
        <dbReference type="Proteomes" id="UP000326837"/>
    </source>
</evidence>
<evidence type="ECO:0000256" key="2">
    <source>
        <dbReference type="ARBA" id="ARBA00022729"/>
    </source>
</evidence>
<dbReference type="KEGG" id="lpav:PLANPX_0804"/>
<dbReference type="PROSITE" id="PS00018">
    <property type="entry name" value="EF_HAND_1"/>
    <property type="match status" value="1"/>
</dbReference>
<evidence type="ECO:0000259" key="4">
    <source>
        <dbReference type="PROSITE" id="PS51762"/>
    </source>
</evidence>
<dbReference type="Pfam" id="PF00404">
    <property type="entry name" value="Dockerin_1"/>
    <property type="match status" value="1"/>
</dbReference>
<dbReference type="InterPro" id="IPR018247">
    <property type="entry name" value="EF_Hand_1_Ca_BS"/>
</dbReference>
<gene>
    <name evidence="5" type="ORF">PLANPX_0804</name>
</gene>
<dbReference type="InterPro" id="IPR011050">
    <property type="entry name" value="Pectin_lyase_fold/virulence"/>
</dbReference>
<dbReference type="PANTHER" id="PTHR10963">
    <property type="entry name" value="GLYCOSYL HYDROLASE-RELATED"/>
    <property type="match status" value="1"/>
</dbReference>
<dbReference type="GO" id="GO:0000272">
    <property type="term" value="P:polysaccharide catabolic process"/>
    <property type="evidence" value="ECO:0007669"/>
    <property type="project" value="InterPro"/>
</dbReference>
<dbReference type="AlphaFoldDB" id="A0A5K7X5V0"/>
<dbReference type="SUPFAM" id="SSF51126">
    <property type="entry name" value="Pectin lyase-like"/>
    <property type="match status" value="1"/>
</dbReference>
<dbReference type="Pfam" id="PF00722">
    <property type="entry name" value="Glyco_hydro_16"/>
    <property type="match status" value="1"/>
</dbReference>
<dbReference type="GO" id="GO:0006508">
    <property type="term" value="P:proteolysis"/>
    <property type="evidence" value="ECO:0007669"/>
    <property type="project" value="InterPro"/>
</dbReference>
<evidence type="ECO:0008006" key="7">
    <source>
        <dbReference type="Google" id="ProtNLM"/>
    </source>
</evidence>